<dbReference type="Gene3D" id="3.40.50.720">
    <property type="entry name" value="NAD(P)-binding Rossmann-like Domain"/>
    <property type="match status" value="1"/>
</dbReference>
<dbReference type="InterPro" id="IPR036291">
    <property type="entry name" value="NAD(P)-bd_dom_sf"/>
</dbReference>
<sequence length="251" mass="26677">MDSGQLAVVTGAASGVGKAVAARLLEGGNVVIGVDRTWTEASAHEGLIQLVGDVSADETWARVISEVQRHPDRPLTMLVINAGKLVVGRLLDLSDESIKQTFDVNVWGAIKALKTCLPLMLDHGEGRVVAVASVVSLFAEQDLAAYCTSKAALLQLIRTVAVDYAGQGIRANTVCPGAIDTPFLRQHVEAAENPEEFLKVKTDRHPAGRILLAEDVASTVVYLLSPESRGVNGTHVIVDGALTATFDYHPH</sequence>
<dbReference type="SUPFAM" id="SSF51735">
    <property type="entry name" value="NAD(P)-binding Rossmann-fold domains"/>
    <property type="match status" value="1"/>
</dbReference>
<organism evidence="3">
    <name type="scientific">freshwater metagenome</name>
    <dbReference type="NCBI Taxonomy" id="449393"/>
    <lineage>
        <taxon>unclassified sequences</taxon>
        <taxon>metagenomes</taxon>
        <taxon>ecological metagenomes</taxon>
    </lineage>
</organism>
<dbReference type="EMBL" id="CAFABK010000070">
    <property type="protein sequence ID" value="CAB4833786.1"/>
    <property type="molecule type" value="Genomic_DNA"/>
</dbReference>
<dbReference type="InterPro" id="IPR051122">
    <property type="entry name" value="SDR_DHRS6-like"/>
</dbReference>
<dbReference type="CDD" id="cd05233">
    <property type="entry name" value="SDR_c"/>
    <property type="match status" value="1"/>
</dbReference>
<dbReference type="PANTHER" id="PTHR43477">
    <property type="entry name" value="DIHYDROANTICAPSIN 7-DEHYDROGENASE"/>
    <property type="match status" value="1"/>
</dbReference>
<dbReference type="Pfam" id="PF13561">
    <property type="entry name" value="adh_short_C2"/>
    <property type="match status" value="1"/>
</dbReference>
<protein>
    <submittedName>
        <fullName evidence="3">Unannotated protein</fullName>
    </submittedName>
</protein>
<name>A0A6J7ALC6_9ZZZZ</name>
<dbReference type="AlphaFoldDB" id="A0A6J7ALC6"/>
<dbReference type="FunFam" id="3.40.50.720:FF:000084">
    <property type="entry name" value="Short-chain dehydrogenase reductase"/>
    <property type="match status" value="1"/>
</dbReference>
<reference evidence="3" key="1">
    <citation type="submission" date="2020-05" db="EMBL/GenBank/DDBJ databases">
        <authorList>
            <person name="Chiriac C."/>
            <person name="Salcher M."/>
            <person name="Ghai R."/>
            <person name="Kavagutti S V."/>
        </authorList>
    </citation>
    <scope>NUCLEOTIDE SEQUENCE</scope>
</reference>
<accession>A0A6J7ALC6</accession>
<evidence type="ECO:0000256" key="1">
    <source>
        <dbReference type="ARBA" id="ARBA00006484"/>
    </source>
</evidence>
<proteinExistence type="inferred from homology"/>
<dbReference type="InterPro" id="IPR002347">
    <property type="entry name" value="SDR_fam"/>
</dbReference>
<evidence type="ECO:0000313" key="3">
    <source>
        <dbReference type="EMBL" id="CAB4833786.1"/>
    </source>
</evidence>
<dbReference type="PROSITE" id="PS00061">
    <property type="entry name" value="ADH_SHORT"/>
    <property type="match status" value="1"/>
</dbReference>
<dbReference type="PANTHER" id="PTHR43477:SF1">
    <property type="entry name" value="DIHYDROANTICAPSIN 7-DEHYDROGENASE"/>
    <property type="match status" value="1"/>
</dbReference>
<dbReference type="GO" id="GO:0016491">
    <property type="term" value="F:oxidoreductase activity"/>
    <property type="evidence" value="ECO:0007669"/>
    <property type="project" value="UniProtKB-KW"/>
</dbReference>
<keyword evidence="2" id="KW-0560">Oxidoreductase</keyword>
<gene>
    <name evidence="3" type="ORF">UFOPK3204_01325</name>
</gene>
<comment type="similarity">
    <text evidence="1">Belongs to the short-chain dehydrogenases/reductases (SDR) family.</text>
</comment>
<evidence type="ECO:0000256" key="2">
    <source>
        <dbReference type="ARBA" id="ARBA00023002"/>
    </source>
</evidence>
<dbReference type="PRINTS" id="PR00081">
    <property type="entry name" value="GDHRDH"/>
</dbReference>
<dbReference type="InterPro" id="IPR020904">
    <property type="entry name" value="Sc_DH/Rdtase_CS"/>
</dbReference>